<evidence type="ECO:0000256" key="3">
    <source>
        <dbReference type="ARBA" id="ARBA00022741"/>
    </source>
</evidence>
<evidence type="ECO:0000256" key="4">
    <source>
        <dbReference type="ARBA" id="ARBA00022840"/>
    </source>
</evidence>
<dbReference type="RefSeq" id="WP_090070764.1">
    <property type="nucleotide sequence ID" value="NZ_FOVR01000003.1"/>
</dbReference>
<dbReference type="CDD" id="cd03278">
    <property type="entry name" value="ABC_SMC_barmotin"/>
    <property type="match status" value="1"/>
</dbReference>
<dbReference type="GO" id="GO:0007059">
    <property type="term" value="P:chromosome segregation"/>
    <property type="evidence" value="ECO:0007669"/>
    <property type="project" value="UniProtKB-UniRule"/>
</dbReference>
<dbReference type="Gene3D" id="3.40.50.300">
    <property type="entry name" value="P-loop containing nucleotide triphosphate hydrolases"/>
    <property type="match status" value="2"/>
</dbReference>
<evidence type="ECO:0000256" key="6">
    <source>
        <dbReference type="ARBA" id="ARBA00023125"/>
    </source>
</evidence>
<evidence type="ECO:0000313" key="10">
    <source>
        <dbReference type="EMBL" id="SFO10748.1"/>
    </source>
</evidence>
<evidence type="ECO:0000256" key="2">
    <source>
        <dbReference type="ARBA" id="ARBA00022490"/>
    </source>
</evidence>
<keyword evidence="3 7" id="KW-0547">Nucleotide-binding</keyword>
<dbReference type="InterPro" id="IPR024704">
    <property type="entry name" value="SMC"/>
</dbReference>
<evidence type="ECO:0000256" key="8">
    <source>
        <dbReference type="SAM" id="MobiDB-lite"/>
    </source>
</evidence>
<organism evidence="10 11">
    <name type="scientific">Cohaesibacter marisflavi</name>
    <dbReference type="NCBI Taxonomy" id="655353"/>
    <lineage>
        <taxon>Bacteria</taxon>
        <taxon>Pseudomonadati</taxon>
        <taxon>Pseudomonadota</taxon>
        <taxon>Alphaproteobacteria</taxon>
        <taxon>Hyphomicrobiales</taxon>
        <taxon>Cohaesibacteraceae</taxon>
    </lineage>
</organism>
<feature type="coiled-coil region" evidence="7">
    <location>
        <begin position="630"/>
        <end position="720"/>
    </location>
</feature>
<dbReference type="SUPFAM" id="SSF75553">
    <property type="entry name" value="Smc hinge domain"/>
    <property type="match status" value="1"/>
</dbReference>
<dbReference type="FunFam" id="3.40.50.300:FF:000901">
    <property type="entry name" value="Chromosome partition protein Smc"/>
    <property type="match status" value="1"/>
</dbReference>
<evidence type="ECO:0000256" key="5">
    <source>
        <dbReference type="ARBA" id="ARBA00023054"/>
    </source>
</evidence>
<comment type="subunit">
    <text evidence="7">Homodimer.</text>
</comment>
<evidence type="ECO:0000259" key="9">
    <source>
        <dbReference type="Pfam" id="PF02463"/>
    </source>
</evidence>
<dbReference type="GO" id="GO:0007062">
    <property type="term" value="P:sister chromatid cohesion"/>
    <property type="evidence" value="ECO:0007669"/>
    <property type="project" value="InterPro"/>
</dbReference>
<feature type="coiled-coil region" evidence="7">
    <location>
        <begin position="170"/>
        <end position="211"/>
    </location>
</feature>
<feature type="domain" description="RecF/RecN/SMC N-terminal" evidence="9">
    <location>
        <begin position="4"/>
        <end position="1135"/>
    </location>
</feature>
<feature type="region of interest" description="Disordered" evidence="8">
    <location>
        <begin position="721"/>
        <end position="741"/>
    </location>
</feature>
<feature type="coiled-coil region" evidence="7">
    <location>
        <begin position="928"/>
        <end position="955"/>
    </location>
</feature>
<dbReference type="PANTHER" id="PTHR43977">
    <property type="entry name" value="STRUCTURAL MAINTENANCE OF CHROMOSOMES PROTEIN 3"/>
    <property type="match status" value="1"/>
</dbReference>
<feature type="region of interest" description="Disordered" evidence="8">
    <location>
        <begin position="352"/>
        <end position="374"/>
    </location>
</feature>
<proteinExistence type="inferred from homology"/>
<dbReference type="InterPro" id="IPR003395">
    <property type="entry name" value="RecF/RecN/SMC_N"/>
</dbReference>
<gene>
    <name evidence="7" type="primary">smc</name>
    <name evidence="10" type="ORF">SAMN04488056_103180</name>
</gene>
<sequence>MKFTKLRLLGFKSFVEPMDFIIETGLTGVVGPNGCGKSNLVESLRWVMGENSYKNMRASGMDDVIFAGSTNRPARNTAEVTVHLDNSDRTAPAGFNDSDELEISRRIERESGSNYRINGKDARARDIQLLFADASTGSRSPSMVGQGRIGEIISQKPTQRRGLLEEAAGISGLHSRRHEAELRLKAAEANLERLEDIMAQISTQLEGLKRQARQASRYRNLSSDIRATEATLYHLRWQEILAEEEKAKEALRLADLKVAEATTAQSAAAREEAVVNHALPALRDESAAKAASLQRLTLAARELDNEEKRVEEKLADLARRIEQLKADKLREKQMLDENADLLKTLDDERAELTAEDEGAAKTQEAADEALKKAEEDLAKAESVASDWTSRLAEAEGSARQLQQATEAARGRLARLSSQKAQSERDLDRVNEQLDKDTGLDDLREQVESASEVLAILEEETEAATSAVADAREAETTARRARAEAESAFNRLDTEARTLAKIVEGGQDKRYPPVLDSLKVDAGYEVALASALGEDLDAPLDAAAPRHWGEMGGDAEDPAMPHDLPCLSAYVSSPERLTRRLDQIGIVDASLGANLQKDLKPGQRLVSREGDLWRWDGLVIRAGAPTPAAQRLEQRNRLEELEGRLDEAEERLNDARNAFEEQRTIASDMAREEQTKRNRWRDAQKRLSSLRDNLAKAERDANQILARKATLEATIGRLTEEEGEARSAFEDAEKQQKDLPAIDHLQRERDNARLIQSEKRSLLTEARAKADSLVRDAIMRAKRLAAIERERSSWVSRAENADAQIATLDARLTETEKEREQLTDTPDEIAIRRRTLLSEIAKAEEAQKEAGDKLAEAERTALEAGVAAKSAMEALSSTREERSRADERINGIKARKDELTRQIDDAMDCAPAATFGLSGLKKDAPLPAMASVEGRLERLKNERERLGGVNLRADEEAGEISEQLVTMETERDDLIEAIKKLRTGIFNLNKEARARLLSSFDVVNSHFKSLFAKLFGGGEAELTLTDADDPLQAGLDIIARPPGKKPQTMTLLSGGEQALTAMALIFAVFLTNPAPICVLDEVDAPLDDANVERFCALLEEMRTLTETRFVTITHNPITMSRMDRLFGVTMAERGVSQLVSVNLEAAEELIAEDENRAAIATVPPGYPQP</sequence>
<feature type="compositionally biased region" description="Basic and acidic residues" evidence="8">
    <location>
        <begin position="421"/>
        <end position="441"/>
    </location>
</feature>
<dbReference type="PIRSF" id="PIRSF005719">
    <property type="entry name" value="SMC"/>
    <property type="match status" value="1"/>
</dbReference>
<protein>
    <recommendedName>
        <fullName evidence="7">Chromosome partition protein Smc</fullName>
    </recommendedName>
</protein>
<dbReference type="GO" id="GO:0030261">
    <property type="term" value="P:chromosome condensation"/>
    <property type="evidence" value="ECO:0007669"/>
    <property type="project" value="InterPro"/>
</dbReference>
<evidence type="ECO:0000313" key="11">
    <source>
        <dbReference type="Proteomes" id="UP000199236"/>
    </source>
</evidence>
<dbReference type="InterPro" id="IPR027417">
    <property type="entry name" value="P-loop_NTPase"/>
</dbReference>
<dbReference type="STRING" id="655353.SAMN04488056_103180"/>
<reference evidence="10 11" key="1">
    <citation type="submission" date="2016-10" db="EMBL/GenBank/DDBJ databases">
        <authorList>
            <person name="de Groot N.N."/>
        </authorList>
    </citation>
    <scope>NUCLEOTIDE SEQUENCE [LARGE SCALE GENOMIC DNA]</scope>
    <source>
        <strain evidence="10 11">CGMCC 1.9157</strain>
    </source>
</reference>
<name>A0A1I5EGW8_9HYPH</name>
<evidence type="ECO:0000256" key="1">
    <source>
        <dbReference type="ARBA" id="ARBA00004496"/>
    </source>
</evidence>
<feature type="binding site" evidence="7">
    <location>
        <begin position="32"/>
        <end position="39"/>
    </location>
    <ligand>
        <name>ATP</name>
        <dbReference type="ChEBI" id="CHEBI:30616"/>
    </ligand>
</feature>
<dbReference type="OrthoDB" id="9808768at2"/>
<dbReference type="Proteomes" id="UP000199236">
    <property type="component" value="Unassembled WGS sequence"/>
</dbReference>
<evidence type="ECO:0000256" key="7">
    <source>
        <dbReference type="HAMAP-Rule" id="MF_01894"/>
    </source>
</evidence>
<keyword evidence="4 7" id="KW-0067">ATP-binding</keyword>
<dbReference type="InterPro" id="IPR011890">
    <property type="entry name" value="SMC_prok"/>
</dbReference>
<dbReference type="GO" id="GO:0003677">
    <property type="term" value="F:DNA binding"/>
    <property type="evidence" value="ECO:0007669"/>
    <property type="project" value="UniProtKB-UniRule"/>
</dbReference>
<dbReference type="GO" id="GO:0016887">
    <property type="term" value="F:ATP hydrolysis activity"/>
    <property type="evidence" value="ECO:0007669"/>
    <property type="project" value="InterPro"/>
</dbReference>
<dbReference type="EMBL" id="FOVR01000003">
    <property type="protein sequence ID" value="SFO10748.1"/>
    <property type="molecule type" value="Genomic_DNA"/>
</dbReference>
<keyword evidence="5 7" id="KW-0175">Coiled coil</keyword>
<dbReference type="GO" id="GO:0006260">
    <property type="term" value="P:DNA replication"/>
    <property type="evidence" value="ECO:0007669"/>
    <property type="project" value="UniProtKB-UniRule"/>
</dbReference>
<keyword evidence="11" id="KW-1185">Reference proteome</keyword>
<comment type="similarity">
    <text evidence="7">Belongs to the SMC family.</text>
</comment>
<dbReference type="GO" id="GO:0005524">
    <property type="term" value="F:ATP binding"/>
    <property type="evidence" value="ECO:0007669"/>
    <property type="project" value="UniProtKB-UniRule"/>
</dbReference>
<keyword evidence="2 7" id="KW-0963">Cytoplasm</keyword>
<dbReference type="GO" id="GO:0005737">
    <property type="term" value="C:cytoplasm"/>
    <property type="evidence" value="ECO:0007669"/>
    <property type="project" value="UniProtKB-SubCell"/>
</dbReference>
<comment type="function">
    <text evidence="7">Required for chromosome condensation and partitioning.</text>
</comment>
<dbReference type="GO" id="GO:0005694">
    <property type="term" value="C:chromosome"/>
    <property type="evidence" value="ECO:0007669"/>
    <property type="project" value="InterPro"/>
</dbReference>
<dbReference type="AlphaFoldDB" id="A0A1I5EGW8"/>
<dbReference type="Pfam" id="PF02463">
    <property type="entry name" value="SMC_N"/>
    <property type="match status" value="1"/>
</dbReference>
<accession>A0A1I5EGW8</accession>
<dbReference type="HAMAP" id="MF_01894">
    <property type="entry name" value="Smc_prok"/>
    <property type="match status" value="1"/>
</dbReference>
<comment type="domain">
    <text evidence="7">Contains large globular domains required for ATP hydrolysis at each terminus and a third globular domain forming a flexible hinge near the middle of the molecule. These domains are separated by coiled-coil structures.</text>
</comment>
<comment type="subcellular location">
    <subcellularLocation>
        <location evidence="1 7">Cytoplasm</location>
    </subcellularLocation>
</comment>
<dbReference type="SUPFAM" id="SSF52540">
    <property type="entry name" value="P-loop containing nucleoside triphosphate hydrolases"/>
    <property type="match status" value="1"/>
</dbReference>
<keyword evidence="6 7" id="KW-0238">DNA-binding</keyword>
<feature type="region of interest" description="Disordered" evidence="8">
    <location>
        <begin position="394"/>
        <end position="441"/>
    </location>
</feature>
<dbReference type="InterPro" id="IPR036277">
    <property type="entry name" value="SMC_hinge_sf"/>
</dbReference>
<feature type="coiled-coil region" evidence="7">
    <location>
        <begin position="797"/>
        <end position="901"/>
    </location>
</feature>